<gene>
    <name evidence="1" type="ORF">PH603_04125</name>
</gene>
<proteinExistence type="predicted"/>
<dbReference type="AlphaFoldDB" id="A0AAF0BL22"/>
<name>A0AAF0BL22_9PROT</name>
<keyword evidence="2" id="KW-1185">Reference proteome</keyword>
<organism evidence="1 2">
    <name type="scientific">Gimibacter soli</name>
    <dbReference type="NCBI Taxonomy" id="3024400"/>
    <lineage>
        <taxon>Bacteria</taxon>
        <taxon>Pseudomonadati</taxon>
        <taxon>Pseudomonadota</taxon>
        <taxon>Alphaproteobacteria</taxon>
        <taxon>Kordiimonadales</taxon>
        <taxon>Temperatibacteraceae</taxon>
        <taxon>Gimibacter</taxon>
    </lineage>
</organism>
<dbReference type="SUPFAM" id="SSF52540">
    <property type="entry name" value="P-loop containing nucleoside triphosphate hydrolases"/>
    <property type="match status" value="1"/>
</dbReference>
<reference evidence="1" key="1">
    <citation type="submission" date="2023-01" db="EMBL/GenBank/DDBJ databases">
        <title>The genome sequence of Kordiimonadaceae bacterium 6D33.</title>
        <authorList>
            <person name="Liu Y."/>
        </authorList>
    </citation>
    <scope>NUCLEOTIDE SEQUENCE</scope>
    <source>
        <strain evidence="1">6D33</strain>
    </source>
</reference>
<evidence type="ECO:0000313" key="1">
    <source>
        <dbReference type="EMBL" id="WCL54944.1"/>
    </source>
</evidence>
<dbReference type="InterPro" id="IPR027417">
    <property type="entry name" value="P-loop_NTPase"/>
</dbReference>
<dbReference type="RefSeq" id="WP_289504684.1">
    <property type="nucleotide sequence ID" value="NZ_CP116805.1"/>
</dbReference>
<dbReference type="Proteomes" id="UP001217500">
    <property type="component" value="Chromosome"/>
</dbReference>
<protein>
    <submittedName>
        <fullName evidence="1">Uncharacterized protein</fullName>
    </submittedName>
</protein>
<evidence type="ECO:0000313" key="2">
    <source>
        <dbReference type="Proteomes" id="UP001217500"/>
    </source>
</evidence>
<accession>A0AAF0BL22</accession>
<dbReference type="EMBL" id="CP116805">
    <property type="protein sequence ID" value="WCL54944.1"/>
    <property type="molecule type" value="Genomic_DNA"/>
</dbReference>
<sequence length="348" mass="38153">MNTCYLHIGIFKTGSSALQVYFARNAEKLAAAGIRYPDTGNRKRAEAGLITSGNGVWLARSLLPKSNFMQRADTRDAQLKLFAEMLGNGAGRDLLLSSEFFSDIEPAEMQRLADVAAAQGYGLKILLYVRDQAAYLESLYVQHVKRRALTADPESYIGAIYKDFLHLHFGTFVKGLQAIAGEDNVRVHRYPADDLFATASAYLGVDPATLEQPAETINASLPHKYLPLLLRLNRLKPPQSFSDQIVGALAALEEDVRLSGTARTLLPPALTAKIAGHFAAENDALARQLCIDGPLFPAREKPYISLEEAAASLDLDSITNLLGGLLVEQEKRLDRMDRQISALAARLR</sequence>
<dbReference type="KEGG" id="gso:PH603_04125"/>